<dbReference type="Pfam" id="PF01734">
    <property type="entry name" value="Patatin"/>
    <property type="match status" value="1"/>
</dbReference>
<sequence>MWLRKTNSSGSSATHDDRNDPAPAQQNAAPARSNASLLLSAAQIWSNEATITQEPEFVSEPVVSEPLISEPLISEPIASAAPATSEVAEAQACVAESASEPSEFAPVVAEMIMAATHAAVMSETKAADIPERTFAETIATATLPPPPRTWPPRKLSLALQGGGTFSAFTWGVLDRLLQEPGCDFDTISGASAGAINAALLASGLANHGREDARNRLAQFWTRLTGQASFRSLMVIGGYSPASSAVSFGSGLRGGRADPFDLDPLREMLADTIDFDAVRSANAPRLLVAATRVRDGLPQIFRNAAITPDVLLASTCPAQLHGAVDIDDEAYWDGGYAANPPLVQIAHESSAADLLVVQVTPAQDGYVPVTSAAIDRRLDQIAANAVLHAELAALEWARSDGLHPPRVHRLAAEDEIEALAQRNATEFGSDFIALLHQRGRDAADRWLRDAPFGTTLAIPGEQPVASQDEVRDVALT</sequence>
<comment type="caution">
    <text evidence="7">The sequence shown here is derived from an EMBL/GenBank/DDBJ whole genome shotgun (WGS) entry which is preliminary data.</text>
</comment>
<evidence type="ECO:0000313" key="8">
    <source>
        <dbReference type="Proteomes" id="UP001314635"/>
    </source>
</evidence>
<name>A0ABS5GC73_9BRAD</name>
<dbReference type="PANTHER" id="PTHR14226">
    <property type="entry name" value="NEUROPATHY TARGET ESTERASE/SWISS CHEESE D.MELANOGASTER"/>
    <property type="match status" value="1"/>
</dbReference>
<dbReference type="Proteomes" id="UP001314635">
    <property type="component" value="Unassembled WGS sequence"/>
</dbReference>
<dbReference type="PANTHER" id="PTHR14226:SF78">
    <property type="entry name" value="SLR0060 PROTEIN"/>
    <property type="match status" value="1"/>
</dbReference>
<feature type="region of interest" description="Disordered" evidence="5">
    <location>
        <begin position="1"/>
        <end position="32"/>
    </location>
</feature>
<feature type="active site" description="Proton acceptor" evidence="4">
    <location>
        <position position="332"/>
    </location>
</feature>
<feature type="short sequence motif" description="DGA/G" evidence="4">
    <location>
        <begin position="332"/>
        <end position="334"/>
    </location>
</feature>
<keyword evidence="2 4" id="KW-0442">Lipid degradation</keyword>
<keyword evidence="3 4" id="KW-0443">Lipid metabolism</keyword>
<evidence type="ECO:0000256" key="3">
    <source>
        <dbReference type="ARBA" id="ARBA00023098"/>
    </source>
</evidence>
<evidence type="ECO:0000313" key="7">
    <source>
        <dbReference type="EMBL" id="MBR1138760.1"/>
    </source>
</evidence>
<evidence type="ECO:0000256" key="1">
    <source>
        <dbReference type="ARBA" id="ARBA00022801"/>
    </source>
</evidence>
<keyword evidence="8" id="KW-1185">Reference proteome</keyword>
<dbReference type="Gene3D" id="3.40.1090.10">
    <property type="entry name" value="Cytosolic phospholipase A2 catalytic domain"/>
    <property type="match status" value="1"/>
</dbReference>
<comment type="caution">
    <text evidence="4">Lacks conserved residue(s) required for the propagation of feature annotation.</text>
</comment>
<dbReference type="RefSeq" id="WP_211400756.1">
    <property type="nucleotide sequence ID" value="NZ_JAFCLK010000023.1"/>
</dbReference>
<feature type="domain" description="PNPLA" evidence="6">
    <location>
        <begin position="157"/>
        <end position="345"/>
    </location>
</feature>
<evidence type="ECO:0000256" key="5">
    <source>
        <dbReference type="SAM" id="MobiDB-lite"/>
    </source>
</evidence>
<keyword evidence="1 4" id="KW-0378">Hydrolase</keyword>
<accession>A0ABS5GC73</accession>
<feature type="compositionally biased region" description="Polar residues" evidence="5">
    <location>
        <begin position="1"/>
        <end position="13"/>
    </location>
</feature>
<dbReference type="InterPro" id="IPR050301">
    <property type="entry name" value="NTE"/>
</dbReference>
<organism evidence="7 8">
    <name type="scientific">Bradyrhizobium denitrificans</name>
    <dbReference type="NCBI Taxonomy" id="2734912"/>
    <lineage>
        <taxon>Bacteria</taxon>
        <taxon>Pseudomonadati</taxon>
        <taxon>Pseudomonadota</taxon>
        <taxon>Alphaproteobacteria</taxon>
        <taxon>Hyphomicrobiales</taxon>
        <taxon>Nitrobacteraceae</taxon>
        <taxon>Bradyrhizobium</taxon>
    </lineage>
</organism>
<gene>
    <name evidence="7" type="ORF">JQ619_23630</name>
</gene>
<evidence type="ECO:0000259" key="6">
    <source>
        <dbReference type="PROSITE" id="PS51635"/>
    </source>
</evidence>
<proteinExistence type="predicted"/>
<dbReference type="InterPro" id="IPR002641">
    <property type="entry name" value="PNPLA_dom"/>
</dbReference>
<dbReference type="PROSITE" id="PS51635">
    <property type="entry name" value="PNPLA"/>
    <property type="match status" value="1"/>
</dbReference>
<evidence type="ECO:0000256" key="2">
    <source>
        <dbReference type="ARBA" id="ARBA00022963"/>
    </source>
</evidence>
<feature type="active site" description="Nucleophile" evidence="4">
    <location>
        <position position="191"/>
    </location>
</feature>
<dbReference type="InterPro" id="IPR016035">
    <property type="entry name" value="Acyl_Trfase/lysoPLipase"/>
</dbReference>
<dbReference type="EMBL" id="JAFCLK010000023">
    <property type="protein sequence ID" value="MBR1138760.1"/>
    <property type="molecule type" value="Genomic_DNA"/>
</dbReference>
<feature type="compositionally biased region" description="Low complexity" evidence="5">
    <location>
        <begin position="21"/>
        <end position="32"/>
    </location>
</feature>
<reference evidence="8" key="1">
    <citation type="journal article" date="2021" name="ISME J.">
        <title>Evolutionary origin and ecological implication of a unique nif island in free-living Bradyrhizobium lineages.</title>
        <authorList>
            <person name="Tao J."/>
        </authorList>
    </citation>
    <scope>NUCLEOTIDE SEQUENCE [LARGE SCALE GENOMIC DNA]</scope>
    <source>
        <strain evidence="8">SZCCT0094</strain>
    </source>
</reference>
<protein>
    <submittedName>
        <fullName evidence="7">Patatin-like phospholipase family protein</fullName>
    </submittedName>
</protein>
<dbReference type="SUPFAM" id="SSF52151">
    <property type="entry name" value="FabD/lysophospholipase-like"/>
    <property type="match status" value="1"/>
</dbReference>
<feature type="short sequence motif" description="GXSXG" evidence="4">
    <location>
        <begin position="189"/>
        <end position="193"/>
    </location>
</feature>
<evidence type="ECO:0000256" key="4">
    <source>
        <dbReference type="PROSITE-ProRule" id="PRU01161"/>
    </source>
</evidence>